<keyword evidence="2" id="KW-1185">Reference proteome</keyword>
<dbReference type="PATRIC" id="fig|907348.3.peg.1823"/>
<reference evidence="1 2" key="1">
    <citation type="submission" date="2011-09" db="EMBL/GenBank/DDBJ databases">
        <title>The draft genome of Treponema saccharophilum DSM 2985.</title>
        <authorList>
            <consortium name="US DOE Joint Genome Institute (JGI-PGF)"/>
            <person name="Lucas S."/>
            <person name="Copeland A."/>
            <person name="Lapidus A."/>
            <person name="Glavina del Rio T."/>
            <person name="Dalin E."/>
            <person name="Tice H."/>
            <person name="Bruce D."/>
            <person name="Goodwin L."/>
            <person name="Pitluck S."/>
            <person name="Peters L."/>
            <person name="Kyrpides N."/>
            <person name="Mavromatis K."/>
            <person name="Ivanova N."/>
            <person name="Markowitz V."/>
            <person name="Cheng J.-F."/>
            <person name="Hugenholtz P."/>
            <person name="Woyke T."/>
            <person name="Wu D."/>
            <person name="Gronow S."/>
            <person name="Wellnitz S."/>
            <person name="Brambilla E."/>
            <person name="Klenk H.-P."/>
            <person name="Eisen J.A."/>
        </authorList>
    </citation>
    <scope>NUCLEOTIDE SEQUENCE [LARGE SCALE GENOMIC DNA]</scope>
    <source>
        <strain evidence="1 2">DSM 2985</strain>
    </source>
</reference>
<organism evidence="1 2">
    <name type="scientific">Treponema saccharophilum DSM 2985</name>
    <dbReference type="NCBI Taxonomy" id="907348"/>
    <lineage>
        <taxon>Bacteria</taxon>
        <taxon>Pseudomonadati</taxon>
        <taxon>Spirochaetota</taxon>
        <taxon>Spirochaetia</taxon>
        <taxon>Spirochaetales</taxon>
        <taxon>Treponemataceae</taxon>
        <taxon>Treponema</taxon>
    </lineage>
</organism>
<name>H7ELN0_9SPIR</name>
<comment type="caution">
    <text evidence="1">The sequence shown here is derived from an EMBL/GenBank/DDBJ whole genome shotgun (WGS) entry which is preliminary data.</text>
</comment>
<evidence type="ECO:0000313" key="2">
    <source>
        <dbReference type="Proteomes" id="UP000003571"/>
    </source>
</evidence>
<sequence>MTMDDFKEFLIRTGYSERTPAGNPSTVYDYQKRVQTICEREHIPDLDSLAARIDEIERKYAENGEESEFGAKSHNAYINAIRRFQELCREQ</sequence>
<accession>H7ELN0</accession>
<evidence type="ECO:0008006" key="3">
    <source>
        <dbReference type="Google" id="ProtNLM"/>
    </source>
</evidence>
<dbReference type="Proteomes" id="UP000003571">
    <property type="component" value="Unassembled WGS sequence"/>
</dbReference>
<protein>
    <recommendedName>
        <fullName evidence="3">Core-binding (CB) domain-containing protein</fullName>
    </recommendedName>
</protein>
<evidence type="ECO:0000313" key="1">
    <source>
        <dbReference type="EMBL" id="EIC01571.1"/>
    </source>
</evidence>
<dbReference type="EMBL" id="AGRW01000049">
    <property type="protein sequence ID" value="EIC01571.1"/>
    <property type="molecule type" value="Genomic_DNA"/>
</dbReference>
<dbReference type="RefSeq" id="WP_002704899.1">
    <property type="nucleotide sequence ID" value="NZ_AGRW01000049.1"/>
</dbReference>
<dbReference type="AlphaFoldDB" id="H7ELN0"/>
<dbReference type="OrthoDB" id="3035650at2"/>
<proteinExistence type="predicted"/>
<gene>
    <name evidence="1" type="ORF">TresaDRAFT_1180</name>
</gene>